<feature type="domain" description="DUF402" evidence="1">
    <location>
        <begin position="58"/>
        <end position="160"/>
    </location>
</feature>
<evidence type="ECO:0000313" key="3">
    <source>
        <dbReference type="Proteomes" id="UP001207626"/>
    </source>
</evidence>
<comment type="caution">
    <text evidence="2">The sequence shown here is derived from an EMBL/GenBank/DDBJ whole genome shotgun (WGS) entry which is preliminary data.</text>
</comment>
<gene>
    <name evidence="2" type="ORF">M5X09_03070</name>
</gene>
<dbReference type="PANTHER" id="PTHR41271">
    <property type="entry name" value="DUF402 DOMAIN-CONTAINING PROTEIN"/>
    <property type="match status" value="1"/>
</dbReference>
<accession>A0ABT4DMR7</accession>
<organism evidence="2 3">
    <name type="scientific">Paenibacillus apiarius</name>
    <dbReference type="NCBI Taxonomy" id="46240"/>
    <lineage>
        <taxon>Bacteria</taxon>
        <taxon>Bacillati</taxon>
        <taxon>Bacillota</taxon>
        <taxon>Bacilli</taxon>
        <taxon>Bacillales</taxon>
        <taxon>Paenibacillaceae</taxon>
        <taxon>Paenibacillus</taxon>
    </lineage>
</organism>
<keyword evidence="3" id="KW-1185">Reference proteome</keyword>
<evidence type="ECO:0000313" key="2">
    <source>
        <dbReference type="EMBL" id="MCY9518657.1"/>
    </source>
</evidence>
<dbReference type="InterPro" id="IPR035930">
    <property type="entry name" value="FomD-like_sf"/>
</dbReference>
<reference evidence="2 3" key="1">
    <citation type="submission" date="2022-05" db="EMBL/GenBank/DDBJ databases">
        <title>Genome Sequencing of Bee-Associated Microbes.</title>
        <authorList>
            <person name="Dunlap C."/>
        </authorList>
    </citation>
    <scope>NUCLEOTIDE SEQUENCE [LARGE SCALE GENOMIC DNA]</scope>
    <source>
        <strain evidence="2 3">NRRL NRS-1438</strain>
    </source>
</reference>
<evidence type="ECO:0000259" key="1">
    <source>
        <dbReference type="Pfam" id="PF04167"/>
    </source>
</evidence>
<dbReference type="Pfam" id="PF04167">
    <property type="entry name" value="DUF402"/>
    <property type="match status" value="1"/>
</dbReference>
<dbReference type="EMBL" id="JAMDLW010000002">
    <property type="protein sequence ID" value="MCY9518657.1"/>
    <property type="molecule type" value="Genomic_DNA"/>
</dbReference>
<dbReference type="InterPro" id="IPR007295">
    <property type="entry name" value="DUF402"/>
</dbReference>
<dbReference type="Proteomes" id="UP001207626">
    <property type="component" value="Unassembled WGS sequence"/>
</dbReference>
<dbReference type="RefSeq" id="WP_087433612.1">
    <property type="nucleotide sequence ID" value="NZ_JAMDLV010000020.1"/>
</dbReference>
<dbReference type="PANTHER" id="PTHR41271:SF1">
    <property type="entry name" value="DUF402 DOMAIN-CONTAINING PROTEIN"/>
    <property type="match status" value="1"/>
</dbReference>
<dbReference type="SUPFAM" id="SSF159234">
    <property type="entry name" value="FomD-like"/>
    <property type="match status" value="1"/>
</dbReference>
<protein>
    <submittedName>
        <fullName evidence="2">DUF402 domain-containing protein</fullName>
    </submittedName>
</protein>
<dbReference type="Gene3D" id="2.40.380.10">
    <property type="entry name" value="FomD-like"/>
    <property type="match status" value="1"/>
</dbReference>
<sequence length="183" mass="21708">MKRKYADRADWKRILSKDFALTYIEDTHFTGYVSLIKFNSVRAPLVKEMEGTKIHLVNAGYYWMQHFPLNAHYSVTTMINDREEIVQWYIDICEQVDVDERGIPYYDDLYLDVVLLPSGHVFLLDKDELEEAFEWGRITKSQYELSVTEASRFISHVKEHPVILNGMDYFRMMKPRLRSPQEG</sequence>
<name>A0ABT4DMR7_9BACL</name>
<proteinExistence type="predicted"/>